<name>A0A212IW92_9BACT</name>
<dbReference type="PANTHER" id="PTHR30572:SF4">
    <property type="entry name" value="ABC TRANSPORTER PERMEASE YTRF"/>
    <property type="match status" value="1"/>
</dbReference>
<reference evidence="9" key="1">
    <citation type="submission" date="2016-04" db="EMBL/GenBank/DDBJ databases">
        <authorList>
            <person name="Evans L.H."/>
            <person name="Alamgir A."/>
            <person name="Owens N."/>
            <person name="Weber N.D."/>
            <person name="Virtaneva K."/>
            <person name="Barbian K."/>
            <person name="Babar A."/>
            <person name="Rosenke K."/>
        </authorList>
    </citation>
    <scope>NUCLEOTIDE SEQUENCE</scope>
    <source>
        <strain evidence="9">86-2</strain>
    </source>
</reference>
<dbReference type="PANTHER" id="PTHR30572">
    <property type="entry name" value="MEMBRANE COMPONENT OF TRANSPORTER-RELATED"/>
    <property type="match status" value="1"/>
</dbReference>
<keyword evidence="2" id="KW-1003">Cell membrane</keyword>
<feature type="transmembrane region" description="Helical" evidence="7">
    <location>
        <begin position="327"/>
        <end position="360"/>
    </location>
</feature>
<evidence type="ECO:0000256" key="7">
    <source>
        <dbReference type="SAM" id="Phobius"/>
    </source>
</evidence>
<accession>A0A212IW92</accession>
<comment type="subcellular location">
    <subcellularLocation>
        <location evidence="1">Cell membrane</location>
        <topology evidence="1">Multi-pass membrane protein</topology>
    </subcellularLocation>
</comment>
<evidence type="ECO:0000256" key="6">
    <source>
        <dbReference type="ARBA" id="ARBA00038076"/>
    </source>
</evidence>
<evidence type="ECO:0000256" key="2">
    <source>
        <dbReference type="ARBA" id="ARBA00022475"/>
    </source>
</evidence>
<dbReference type="GO" id="GO:0022857">
    <property type="term" value="F:transmembrane transporter activity"/>
    <property type="evidence" value="ECO:0007669"/>
    <property type="project" value="TreeGrafter"/>
</dbReference>
<keyword evidence="5 7" id="KW-0472">Membrane</keyword>
<dbReference type="EMBL" id="FLUL01000001">
    <property type="protein sequence ID" value="SBV91439.1"/>
    <property type="molecule type" value="Genomic_DNA"/>
</dbReference>
<dbReference type="AlphaFoldDB" id="A0A212IW92"/>
<feature type="domain" description="ABC3 transporter permease C-terminal" evidence="8">
    <location>
        <begin position="287"/>
        <end position="411"/>
    </location>
</feature>
<dbReference type="Pfam" id="PF02687">
    <property type="entry name" value="FtsX"/>
    <property type="match status" value="1"/>
</dbReference>
<sequence>MIKQIFKIIWSERKINVWILFELVLVFCILWFCVDYIYFFTKRYLEPTGYNVEHVYNINMGIKEEGHVLINNGTDAQKDSLVNIVWTIVDRIKKYPDIEYISLSSAAVPYSGSFMSNKASLDTMVDYIQFKSVSPDYFNVFKINLQQGQVENWNNTDNIVISGNKDNQFLKHDAKQIKSLVTGDNENKQVIGVAASSKRSEFDEHNPIVYTLLSTNDRETVYFDGIEICVRVKAEADKNFIERFTKDMQEQIAMDPYFLSSVTSISDLRKDFMKWNKYDNNFKSIFSISSFLFINIFLAVVGTFWFRIQTRRNEIGLRVAVGSTRMNIKALFILETLFLLLLASLIATPICINIALADILRDIGVPSIDRGEEPIRISQYFINYLFTALILITISISAVLYPSWRASRIQPAEALRDE</sequence>
<evidence type="ECO:0000256" key="1">
    <source>
        <dbReference type="ARBA" id="ARBA00004651"/>
    </source>
</evidence>
<dbReference type="InterPro" id="IPR050250">
    <property type="entry name" value="Macrolide_Exporter_MacB"/>
</dbReference>
<keyword evidence="4 7" id="KW-1133">Transmembrane helix</keyword>
<feature type="transmembrane region" description="Helical" evidence="7">
    <location>
        <begin position="380"/>
        <end position="401"/>
    </location>
</feature>
<proteinExistence type="inferred from homology"/>
<evidence type="ECO:0000256" key="5">
    <source>
        <dbReference type="ARBA" id="ARBA00023136"/>
    </source>
</evidence>
<keyword evidence="3 7" id="KW-0812">Transmembrane</keyword>
<feature type="transmembrane region" description="Helical" evidence="7">
    <location>
        <begin position="285"/>
        <end position="306"/>
    </location>
</feature>
<dbReference type="InterPro" id="IPR003838">
    <property type="entry name" value="ABC3_permease_C"/>
</dbReference>
<organism evidence="9">
    <name type="scientific">uncultured Dysgonomonas sp</name>
    <dbReference type="NCBI Taxonomy" id="206096"/>
    <lineage>
        <taxon>Bacteria</taxon>
        <taxon>Pseudomonadati</taxon>
        <taxon>Bacteroidota</taxon>
        <taxon>Bacteroidia</taxon>
        <taxon>Bacteroidales</taxon>
        <taxon>Dysgonomonadaceae</taxon>
        <taxon>Dysgonomonas</taxon>
        <taxon>environmental samples</taxon>
    </lineage>
</organism>
<protein>
    <recommendedName>
        <fullName evidence="8">ABC3 transporter permease C-terminal domain-containing protein</fullName>
    </recommendedName>
</protein>
<evidence type="ECO:0000256" key="3">
    <source>
        <dbReference type="ARBA" id="ARBA00022692"/>
    </source>
</evidence>
<evidence type="ECO:0000313" key="9">
    <source>
        <dbReference type="EMBL" id="SBV91439.1"/>
    </source>
</evidence>
<dbReference type="RefSeq" id="WP_296946181.1">
    <property type="nucleotide sequence ID" value="NZ_LT599021.1"/>
</dbReference>
<dbReference type="GO" id="GO:0005886">
    <property type="term" value="C:plasma membrane"/>
    <property type="evidence" value="ECO:0007669"/>
    <property type="project" value="UniProtKB-SubCell"/>
</dbReference>
<evidence type="ECO:0000259" key="8">
    <source>
        <dbReference type="Pfam" id="PF02687"/>
    </source>
</evidence>
<comment type="similarity">
    <text evidence="6">Belongs to the ABC-4 integral membrane protein family.</text>
</comment>
<gene>
    <name evidence="9" type="ORF">KL86DYS2_10185</name>
</gene>
<feature type="transmembrane region" description="Helical" evidence="7">
    <location>
        <begin position="20"/>
        <end position="39"/>
    </location>
</feature>
<evidence type="ECO:0000256" key="4">
    <source>
        <dbReference type="ARBA" id="ARBA00022989"/>
    </source>
</evidence>